<comment type="caution">
    <text evidence="3">The sequence shown here is derived from an EMBL/GenBank/DDBJ whole genome shotgun (WGS) entry which is preliminary data.</text>
</comment>
<dbReference type="PANTHER" id="PTHR46228">
    <property type="entry name" value="KELCH DOMAIN-CONTAINING PROTEIN"/>
    <property type="match status" value="1"/>
</dbReference>
<dbReference type="Gene3D" id="2.120.10.80">
    <property type="entry name" value="Kelch-type beta propeller"/>
    <property type="match status" value="1"/>
</dbReference>
<keyword evidence="2" id="KW-0677">Repeat</keyword>
<keyword evidence="1" id="KW-0880">Kelch repeat</keyword>
<protein>
    <submittedName>
        <fullName evidence="3">Kelch domain-containing protein 1</fullName>
    </submittedName>
</protein>
<gene>
    <name evidence="3" type="ORF">Cadr_000005939</name>
</gene>
<dbReference type="SUPFAM" id="SSF50965">
    <property type="entry name" value="Galactose oxidase, central domain"/>
    <property type="match status" value="1"/>
</dbReference>
<name>A0A5N4E1D6_CAMDR</name>
<evidence type="ECO:0000313" key="4">
    <source>
        <dbReference type="Proteomes" id="UP000299084"/>
    </source>
</evidence>
<evidence type="ECO:0000313" key="3">
    <source>
        <dbReference type="EMBL" id="KAB1276836.1"/>
    </source>
</evidence>
<dbReference type="Proteomes" id="UP000299084">
    <property type="component" value="Unassembled WGS sequence"/>
</dbReference>
<reference evidence="3 4" key="1">
    <citation type="journal article" date="2019" name="Mol. Ecol. Resour.">
        <title>Improving Illumina assemblies with Hi-C and long reads: an example with the North African dromedary.</title>
        <authorList>
            <person name="Elbers J.P."/>
            <person name="Rogers M.F."/>
            <person name="Perelman P.L."/>
            <person name="Proskuryakova A.A."/>
            <person name="Serdyukova N.A."/>
            <person name="Johnson W.E."/>
            <person name="Horin P."/>
            <person name="Corander J."/>
            <person name="Murphy D."/>
            <person name="Burger P.A."/>
        </authorList>
    </citation>
    <scope>NUCLEOTIDE SEQUENCE [LARGE SCALE GENOMIC DNA]</scope>
    <source>
        <strain evidence="3">Drom800</strain>
        <tissue evidence="3">Blood</tissue>
    </source>
</reference>
<evidence type="ECO:0000256" key="2">
    <source>
        <dbReference type="ARBA" id="ARBA00022737"/>
    </source>
</evidence>
<keyword evidence="4" id="KW-1185">Reference proteome</keyword>
<accession>A0A5N4E1D6</accession>
<dbReference type="InterPro" id="IPR015915">
    <property type="entry name" value="Kelch-typ_b-propeller"/>
</dbReference>
<evidence type="ECO:0000256" key="1">
    <source>
        <dbReference type="ARBA" id="ARBA00022441"/>
    </source>
</evidence>
<dbReference type="EMBL" id="JWIN03000006">
    <property type="protein sequence ID" value="KAB1276836.1"/>
    <property type="molecule type" value="Genomic_DNA"/>
</dbReference>
<proteinExistence type="predicted"/>
<dbReference type="AlphaFoldDB" id="A0A5N4E1D6"/>
<dbReference type="InterPro" id="IPR011043">
    <property type="entry name" value="Gal_Oxase/kelch_b-propeller"/>
</dbReference>
<sequence>MNDLHYLNLDTWTWSGRIPINGENPKHRSWHTLTAIADDTLFLFGGLSADNTPLSKLWHTACLGKENEVMVFGGSKDDLLSLDTGHCNDLLIFQTQPYSLLRSCLDCIGKNAIILESQISLLPPKLLQQVLKKITFWTAANHREEQRAQKEEKEKKCQWISSD</sequence>
<organism evidence="3 4">
    <name type="scientific">Camelus dromedarius</name>
    <name type="common">Dromedary</name>
    <name type="synonym">Arabian camel</name>
    <dbReference type="NCBI Taxonomy" id="9838"/>
    <lineage>
        <taxon>Eukaryota</taxon>
        <taxon>Metazoa</taxon>
        <taxon>Chordata</taxon>
        <taxon>Craniata</taxon>
        <taxon>Vertebrata</taxon>
        <taxon>Euteleostomi</taxon>
        <taxon>Mammalia</taxon>
        <taxon>Eutheria</taxon>
        <taxon>Laurasiatheria</taxon>
        <taxon>Artiodactyla</taxon>
        <taxon>Tylopoda</taxon>
        <taxon>Camelidae</taxon>
        <taxon>Camelus</taxon>
    </lineage>
</organism>
<dbReference type="PANTHER" id="PTHR46228:SF1">
    <property type="entry name" value="KELCH DOMAIN-CONTAINING PROTEIN 1"/>
    <property type="match status" value="1"/>
</dbReference>